<evidence type="ECO:0000313" key="1">
    <source>
        <dbReference type="EMBL" id="OGG05280.1"/>
    </source>
</evidence>
<name>A0A1F5YYK3_9BACT</name>
<dbReference type="Proteomes" id="UP000179129">
    <property type="component" value="Unassembled WGS sequence"/>
</dbReference>
<comment type="caution">
    <text evidence="1">The sequence shown here is derived from an EMBL/GenBank/DDBJ whole genome shotgun (WGS) entry which is preliminary data.</text>
</comment>
<reference evidence="1 2" key="1">
    <citation type="journal article" date="2016" name="Nat. Commun.">
        <title>Thousands of microbial genomes shed light on interconnected biogeochemical processes in an aquifer system.</title>
        <authorList>
            <person name="Anantharaman K."/>
            <person name="Brown C.T."/>
            <person name="Hug L.A."/>
            <person name="Sharon I."/>
            <person name="Castelle C.J."/>
            <person name="Probst A.J."/>
            <person name="Thomas B.C."/>
            <person name="Singh A."/>
            <person name="Wilkins M.J."/>
            <person name="Karaoz U."/>
            <person name="Brodie E.L."/>
            <person name="Williams K.H."/>
            <person name="Hubbard S.S."/>
            <person name="Banfield J.F."/>
        </authorList>
    </citation>
    <scope>NUCLEOTIDE SEQUENCE [LARGE SCALE GENOMIC DNA]</scope>
</reference>
<dbReference type="GO" id="GO:0005975">
    <property type="term" value="P:carbohydrate metabolic process"/>
    <property type="evidence" value="ECO:0007669"/>
    <property type="project" value="InterPro"/>
</dbReference>
<dbReference type="AlphaFoldDB" id="A0A1F5YYK3"/>
<sequence>MFVYSLCRLTELGVLPSEPFLTAARKGYNGLQQRVRLGAFGYPYLSDGCQGTMPRVNLQRWIETHREDNGYHAVGPFLMAEEAVWRVAPPKVGVVGTLRPGQSSLGQILTLVGTSFHQIPSLFNPVELSTFETIHVDNGAFDRNDAYILAYSKKLLEYAGNGGVVIYFSQQDRQALLKALPPGLSFKEDSDKSCKVEFDGNWKRVVVKTNLGNFTFYRIAQGKGYIMYCDNDLRDFPSGGKSLALVR</sequence>
<organism evidence="1 2">
    <name type="scientific">Candidatus Glassbacteria bacterium RIFCSPLOWO2_12_FULL_58_11</name>
    <dbReference type="NCBI Taxonomy" id="1817867"/>
    <lineage>
        <taxon>Bacteria</taxon>
        <taxon>Candidatus Glassiibacteriota</taxon>
    </lineage>
</organism>
<gene>
    <name evidence="1" type="ORF">A3F83_14140</name>
</gene>
<dbReference type="EMBL" id="MFIX01000069">
    <property type="protein sequence ID" value="OGG05280.1"/>
    <property type="molecule type" value="Genomic_DNA"/>
</dbReference>
<proteinExistence type="predicted"/>
<dbReference type="Gene3D" id="1.50.10.10">
    <property type="match status" value="1"/>
</dbReference>
<dbReference type="InterPro" id="IPR012341">
    <property type="entry name" value="6hp_glycosidase-like_sf"/>
</dbReference>
<accession>A0A1F5YYK3</accession>
<protein>
    <submittedName>
        <fullName evidence="1">Uncharacterized protein</fullName>
    </submittedName>
</protein>
<evidence type="ECO:0000313" key="2">
    <source>
        <dbReference type="Proteomes" id="UP000179129"/>
    </source>
</evidence>